<proteinExistence type="predicted"/>
<feature type="signal peptide" evidence="2">
    <location>
        <begin position="1"/>
        <end position="20"/>
    </location>
</feature>
<evidence type="ECO:0000256" key="1">
    <source>
        <dbReference type="SAM" id="MobiDB-lite"/>
    </source>
</evidence>
<organism evidence="3 4">
    <name type="scientific">Nibrella saemangeumensis</name>
    <dbReference type="NCBI Taxonomy" id="1084526"/>
    <lineage>
        <taxon>Bacteria</taxon>
        <taxon>Pseudomonadati</taxon>
        <taxon>Bacteroidota</taxon>
        <taxon>Cytophagia</taxon>
        <taxon>Cytophagales</taxon>
        <taxon>Spirosomataceae</taxon>
        <taxon>Nibrella</taxon>
    </lineage>
</organism>
<feature type="compositionally biased region" description="Low complexity" evidence="1">
    <location>
        <begin position="101"/>
        <end position="110"/>
    </location>
</feature>
<name>A0ABP8MJ36_9BACT</name>
<feature type="compositionally biased region" description="Basic and acidic residues" evidence="1">
    <location>
        <begin position="90"/>
        <end position="100"/>
    </location>
</feature>
<dbReference type="EMBL" id="BAABHD010000014">
    <property type="protein sequence ID" value="GAA4451275.1"/>
    <property type="molecule type" value="Genomic_DNA"/>
</dbReference>
<comment type="caution">
    <text evidence="3">The sequence shown here is derived from an EMBL/GenBank/DDBJ whole genome shotgun (WGS) entry which is preliminary data.</text>
</comment>
<keyword evidence="4" id="KW-1185">Reference proteome</keyword>
<dbReference type="RefSeq" id="WP_345241788.1">
    <property type="nucleotide sequence ID" value="NZ_BAABHD010000014.1"/>
</dbReference>
<reference evidence="4" key="1">
    <citation type="journal article" date="2019" name="Int. J. Syst. Evol. Microbiol.">
        <title>The Global Catalogue of Microorganisms (GCM) 10K type strain sequencing project: providing services to taxonomists for standard genome sequencing and annotation.</title>
        <authorList>
            <consortium name="The Broad Institute Genomics Platform"/>
            <consortium name="The Broad Institute Genome Sequencing Center for Infectious Disease"/>
            <person name="Wu L."/>
            <person name="Ma J."/>
        </authorList>
    </citation>
    <scope>NUCLEOTIDE SEQUENCE [LARGE SCALE GENOMIC DNA]</scope>
    <source>
        <strain evidence="4">JCM 17927</strain>
    </source>
</reference>
<protein>
    <submittedName>
        <fullName evidence="3">Uncharacterized protein</fullName>
    </submittedName>
</protein>
<evidence type="ECO:0000313" key="4">
    <source>
        <dbReference type="Proteomes" id="UP001501175"/>
    </source>
</evidence>
<sequence>MKTYLFSIVLSVLAITTAVAQSEDKVRNDVTYSTHNYKHPNKAAAARQWSSQAYVRARQPRMAANYKHPVQSPVLTSGLVIPHTSIEDAKRNYKMPHNEVAKPAPAVAVK</sequence>
<keyword evidence="2" id="KW-0732">Signal</keyword>
<feature type="chain" id="PRO_5047201698" evidence="2">
    <location>
        <begin position="21"/>
        <end position="110"/>
    </location>
</feature>
<feature type="region of interest" description="Disordered" evidence="1">
    <location>
        <begin position="90"/>
        <end position="110"/>
    </location>
</feature>
<evidence type="ECO:0000256" key="2">
    <source>
        <dbReference type="SAM" id="SignalP"/>
    </source>
</evidence>
<gene>
    <name evidence="3" type="ORF">GCM10023189_13100</name>
</gene>
<accession>A0ABP8MJ36</accession>
<evidence type="ECO:0000313" key="3">
    <source>
        <dbReference type="EMBL" id="GAA4451275.1"/>
    </source>
</evidence>
<dbReference type="Proteomes" id="UP001501175">
    <property type="component" value="Unassembled WGS sequence"/>
</dbReference>